<evidence type="ECO:0000313" key="2">
    <source>
        <dbReference type="Proteomes" id="UP000199187"/>
    </source>
</evidence>
<proteinExistence type="predicted"/>
<evidence type="ECO:0000313" key="1">
    <source>
        <dbReference type="EMBL" id="SFU15688.1"/>
    </source>
</evidence>
<protein>
    <submittedName>
        <fullName evidence="1">Uncharacterized protein</fullName>
    </submittedName>
</protein>
<keyword evidence="2" id="KW-1185">Reference proteome</keyword>
<accession>A0A1I7DVH8</accession>
<gene>
    <name evidence="1" type="ORF">SAMN05192562_10750</name>
</gene>
<dbReference type="AlphaFoldDB" id="A0A1I7DVH8"/>
<sequence>MVAEEIRFTRADKRYRAAAFTFNYNKYYVMLGIKIA</sequence>
<name>A0A1I7DVH8_9ENTR</name>
<reference evidence="2" key="1">
    <citation type="submission" date="2016-10" db="EMBL/GenBank/DDBJ databases">
        <authorList>
            <person name="Varghese N."/>
            <person name="Submissions S."/>
        </authorList>
    </citation>
    <scope>NUCLEOTIDE SEQUENCE [LARGE SCALE GENOMIC DNA]</scope>
    <source>
        <strain evidence="2">Ah-143</strain>
    </source>
</reference>
<dbReference type="Proteomes" id="UP000199187">
    <property type="component" value="Unassembled WGS sequence"/>
</dbReference>
<dbReference type="EMBL" id="FPAU01000007">
    <property type="protein sequence ID" value="SFU15688.1"/>
    <property type="molecule type" value="Genomic_DNA"/>
</dbReference>
<organism evidence="1 2">
    <name type="scientific">Kosakonia arachidis</name>
    <dbReference type="NCBI Taxonomy" id="551989"/>
    <lineage>
        <taxon>Bacteria</taxon>
        <taxon>Pseudomonadati</taxon>
        <taxon>Pseudomonadota</taxon>
        <taxon>Gammaproteobacteria</taxon>
        <taxon>Enterobacterales</taxon>
        <taxon>Enterobacteriaceae</taxon>
        <taxon>Kosakonia</taxon>
    </lineage>
</organism>